<proteinExistence type="predicted"/>
<dbReference type="InterPro" id="IPR011990">
    <property type="entry name" value="TPR-like_helical_dom_sf"/>
</dbReference>
<dbReference type="SUPFAM" id="SSF48452">
    <property type="entry name" value="TPR-like"/>
    <property type="match status" value="1"/>
</dbReference>
<comment type="caution">
    <text evidence="2">The sequence shown here is derived from an EMBL/GenBank/DDBJ whole genome shotgun (WGS) entry which is preliminary data.</text>
</comment>
<dbReference type="EMBL" id="WPNZ01000001">
    <property type="protein sequence ID" value="MVO83447.1"/>
    <property type="molecule type" value="Genomic_DNA"/>
</dbReference>
<dbReference type="AlphaFoldDB" id="A0A6L6WP64"/>
<dbReference type="PANTHER" id="PTHR47691">
    <property type="entry name" value="REGULATOR-RELATED"/>
    <property type="match status" value="1"/>
</dbReference>
<dbReference type="RefSeq" id="WP_157163870.1">
    <property type="nucleotide sequence ID" value="NZ_WPNZ01000001.1"/>
</dbReference>
<keyword evidence="3" id="KW-1185">Reference proteome</keyword>
<name>A0A6L6WP64_9ACTN</name>
<dbReference type="PANTHER" id="PTHR47691:SF3">
    <property type="entry name" value="HTH-TYPE TRANSCRIPTIONAL REGULATOR RV0890C-RELATED"/>
    <property type="match status" value="1"/>
</dbReference>
<dbReference type="Proteomes" id="UP000483802">
    <property type="component" value="Unassembled WGS sequence"/>
</dbReference>
<organism evidence="2 3">
    <name type="scientific">Streptomyces typhae</name>
    <dbReference type="NCBI Taxonomy" id="2681492"/>
    <lineage>
        <taxon>Bacteria</taxon>
        <taxon>Bacillati</taxon>
        <taxon>Actinomycetota</taxon>
        <taxon>Actinomycetes</taxon>
        <taxon>Kitasatosporales</taxon>
        <taxon>Streptomycetaceae</taxon>
        <taxon>Streptomyces</taxon>
    </lineage>
</organism>
<accession>A0A6L6WP64</accession>
<evidence type="ECO:0000313" key="3">
    <source>
        <dbReference type="Proteomes" id="UP000483802"/>
    </source>
</evidence>
<feature type="region of interest" description="Disordered" evidence="1">
    <location>
        <begin position="1"/>
        <end position="24"/>
    </location>
</feature>
<reference evidence="2 3" key="1">
    <citation type="submission" date="2019-11" db="EMBL/GenBank/DDBJ databases">
        <title>Streptomyces typhae sp. nov., a novel endophytic actinomycete isolated from the root of cattail pollen (Typha angustifolia L.).</title>
        <authorList>
            <person name="Peng C."/>
        </authorList>
    </citation>
    <scope>NUCLEOTIDE SEQUENCE [LARGE SCALE GENOMIC DNA]</scope>
    <source>
        <strain evidence="3">p1417</strain>
    </source>
</reference>
<evidence type="ECO:0000313" key="2">
    <source>
        <dbReference type="EMBL" id="MVO83447.1"/>
    </source>
</evidence>
<evidence type="ECO:0000256" key="1">
    <source>
        <dbReference type="SAM" id="MobiDB-lite"/>
    </source>
</evidence>
<gene>
    <name evidence="2" type="ORF">GPA10_01415</name>
</gene>
<evidence type="ECO:0008006" key="4">
    <source>
        <dbReference type="Google" id="ProtNLM"/>
    </source>
</evidence>
<protein>
    <recommendedName>
        <fullName evidence="4">Tetratricopeptide repeat protein</fullName>
    </recommendedName>
</protein>
<dbReference type="Gene3D" id="1.25.40.10">
    <property type="entry name" value="Tetratricopeptide repeat domain"/>
    <property type="match status" value="2"/>
</dbReference>
<sequence length="746" mass="80478">MRDRLPEDPAPSKGPRRLTDLPPPLASFLRPGDESPAVLELYGRSDVAVFRLAIRLARLARQPESGQRFRPCWVTVGTAGTAAPDLFLLGLAERLLHGRPPPVLYELLSADPDYFTDVLVRECRKALLDLPCLVVVDGWADTGLAGTAARLTEGTRCRVLLMSKARRRAATTGAVGYEVPAGADSGEARSGRADEAPLDRLLLAAALSGSLNLTEEADACADLAVRLLCQGDPDSAALLDLLEPHLVGRQGLFRLLRLKHALLGRTGNWEPLRTVIAAAVRETGRPLPAVDVLAPLATARAARETAVARRHAGALGEAMATLDTIPDSTPPDGWALHTRAAVLCDKGEPAGAERLLRSAVEAHQVRGDVRGEAWAIHHYGRQRLIRGALEEARKHLETARHMFVGLGDQQGRAWSTTELGRAQLLHGAYGEAVHTLSKGLGLHLSNQDLRGKYWTYLYLALAHAESDAPAQATPLVRDAARNFHRIPDLLGVAWARHFHAILLSGVPGTADKAESHLRSARAGFRQAGCRHGEAWSLLELAELRRKETGLGGGTVTYAQARRLFAAIGDESTRRWTRPLPLITSATARFPERPPLLARLVVPEPGAAFDWGVLIPAAHSLVRLTLHDERSTAGTASRIALHIDPGPDHPWSTPTADHPWLTARATPLTAADVEPAHAVTLKPSPRDPDGAEFLFTPRRAGRHRLLFTVEDSATATVLQQVETYIDVTDGEAGTPDAAGSPEALRRA</sequence>